<dbReference type="Proteomes" id="UP000826271">
    <property type="component" value="Unassembled WGS sequence"/>
</dbReference>
<dbReference type="GO" id="GO:0016747">
    <property type="term" value="F:acyltransferase activity, transferring groups other than amino-acyl groups"/>
    <property type="evidence" value="ECO:0007669"/>
    <property type="project" value="UniProtKB-ARBA"/>
</dbReference>
<dbReference type="InterPro" id="IPR023213">
    <property type="entry name" value="CAT-like_dom_sf"/>
</dbReference>
<organism evidence="3 4">
    <name type="scientific">Buddleja alternifolia</name>
    <dbReference type="NCBI Taxonomy" id="168488"/>
    <lineage>
        <taxon>Eukaryota</taxon>
        <taxon>Viridiplantae</taxon>
        <taxon>Streptophyta</taxon>
        <taxon>Embryophyta</taxon>
        <taxon>Tracheophyta</taxon>
        <taxon>Spermatophyta</taxon>
        <taxon>Magnoliopsida</taxon>
        <taxon>eudicotyledons</taxon>
        <taxon>Gunneridae</taxon>
        <taxon>Pentapetalae</taxon>
        <taxon>asterids</taxon>
        <taxon>lamiids</taxon>
        <taxon>Lamiales</taxon>
        <taxon>Scrophulariaceae</taxon>
        <taxon>Buddlejeae</taxon>
        <taxon>Buddleja</taxon>
    </lineage>
</organism>
<dbReference type="AlphaFoldDB" id="A0AAV6Y0K8"/>
<proteinExistence type="predicted"/>
<reference evidence="3" key="1">
    <citation type="submission" date="2019-10" db="EMBL/GenBank/DDBJ databases">
        <authorList>
            <person name="Zhang R."/>
            <person name="Pan Y."/>
            <person name="Wang J."/>
            <person name="Ma R."/>
            <person name="Yu S."/>
        </authorList>
    </citation>
    <scope>NUCLEOTIDE SEQUENCE</scope>
    <source>
        <strain evidence="3">LA-IB0</strain>
        <tissue evidence="3">Leaf</tissue>
    </source>
</reference>
<gene>
    <name evidence="3" type="ORF">BUALT_Bualt02G0139500</name>
</gene>
<comment type="caution">
    <text evidence="3">The sequence shown here is derived from an EMBL/GenBank/DDBJ whole genome shotgun (WGS) entry which is preliminary data.</text>
</comment>
<dbReference type="Gene3D" id="3.30.559.10">
    <property type="entry name" value="Chloramphenicol acetyltransferase-like domain"/>
    <property type="match status" value="1"/>
</dbReference>
<dbReference type="InterPro" id="IPR051504">
    <property type="entry name" value="Plant_metabolite_acyltrans"/>
</dbReference>
<sequence length="248" mass="27493">MPFYDWSLVEDANGLDATRWDRMKNYRPTLSSTVSLPTYKVRATFTMSEADIQKLKSYVIKSLIMADHYNVSSFAVVCAYVWTCFARSAGEVLADDEAEYFTCPIDCRRRLNPPLPDTYFGNCLAIMVAELTHGRLKGNEGLVAAVEAIVKAIEKTLNNEKGILDGSDEKLSQLKKMIGKRVFGVAGSPRLYSYGADYGWGSVKKYEVVSIDSDGSISLDKSRELKGSLEIGLSMTKVKMDALAAIFD</sequence>
<keyword evidence="1" id="KW-0808">Transferase</keyword>
<evidence type="ECO:0000256" key="1">
    <source>
        <dbReference type="ARBA" id="ARBA00022679"/>
    </source>
</evidence>
<dbReference type="PANTHER" id="PTHR31625">
    <property type="match status" value="1"/>
</dbReference>
<keyword evidence="4" id="KW-1185">Reference proteome</keyword>
<name>A0AAV6Y0K8_9LAMI</name>
<evidence type="ECO:0000313" key="4">
    <source>
        <dbReference type="Proteomes" id="UP000826271"/>
    </source>
</evidence>
<evidence type="ECO:0000256" key="2">
    <source>
        <dbReference type="ARBA" id="ARBA00023315"/>
    </source>
</evidence>
<accession>A0AAV6Y0K8</accession>
<dbReference type="SUPFAM" id="SSF52777">
    <property type="entry name" value="CoA-dependent acyltransferases"/>
    <property type="match status" value="1"/>
</dbReference>
<protein>
    <submittedName>
        <fullName evidence="3">Uncharacterized protein</fullName>
    </submittedName>
</protein>
<keyword evidence="2" id="KW-0012">Acyltransferase</keyword>
<dbReference type="Pfam" id="PF02458">
    <property type="entry name" value="Transferase"/>
    <property type="match status" value="1"/>
</dbReference>
<dbReference type="EMBL" id="WHWC01000002">
    <property type="protein sequence ID" value="KAG8388574.1"/>
    <property type="molecule type" value="Genomic_DNA"/>
</dbReference>
<evidence type="ECO:0000313" key="3">
    <source>
        <dbReference type="EMBL" id="KAG8388574.1"/>
    </source>
</evidence>